<evidence type="ECO:0000313" key="5">
    <source>
        <dbReference type="EMBL" id="CAH1441571.1"/>
    </source>
</evidence>
<name>A0AAU9NV06_9ASTR</name>
<keyword evidence="3" id="KW-0560">Oxidoreductase</keyword>
<keyword evidence="1" id="KW-0479">Metal-binding</keyword>
<dbReference type="PANTHER" id="PTHR11771">
    <property type="entry name" value="LIPOXYGENASE"/>
    <property type="match status" value="1"/>
</dbReference>
<proteinExistence type="predicted"/>
<protein>
    <recommendedName>
        <fullName evidence="4">Lipoxygenase domain-containing protein</fullName>
    </recommendedName>
</protein>
<accession>A0AAU9NV06</accession>
<reference evidence="5 6" key="1">
    <citation type="submission" date="2022-01" db="EMBL/GenBank/DDBJ databases">
        <authorList>
            <person name="Xiong W."/>
            <person name="Schranz E."/>
        </authorList>
    </citation>
    <scope>NUCLEOTIDE SEQUENCE [LARGE SCALE GENOMIC DNA]</scope>
</reference>
<organism evidence="5 6">
    <name type="scientific">Lactuca virosa</name>
    <dbReference type="NCBI Taxonomy" id="75947"/>
    <lineage>
        <taxon>Eukaryota</taxon>
        <taxon>Viridiplantae</taxon>
        <taxon>Streptophyta</taxon>
        <taxon>Embryophyta</taxon>
        <taxon>Tracheophyta</taxon>
        <taxon>Spermatophyta</taxon>
        <taxon>Magnoliopsida</taxon>
        <taxon>eudicotyledons</taxon>
        <taxon>Gunneridae</taxon>
        <taxon>Pentapetalae</taxon>
        <taxon>asterids</taxon>
        <taxon>campanulids</taxon>
        <taxon>Asterales</taxon>
        <taxon>Asteraceae</taxon>
        <taxon>Cichorioideae</taxon>
        <taxon>Cichorieae</taxon>
        <taxon>Lactucinae</taxon>
        <taxon>Lactuca</taxon>
    </lineage>
</organism>
<dbReference type="InterPro" id="IPR036226">
    <property type="entry name" value="LipOase_C_sf"/>
</dbReference>
<dbReference type="AlphaFoldDB" id="A0AAU9NV06"/>
<dbReference type="GO" id="GO:0046872">
    <property type="term" value="F:metal ion binding"/>
    <property type="evidence" value="ECO:0007669"/>
    <property type="project" value="UniProtKB-KW"/>
</dbReference>
<dbReference type="SUPFAM" id="SSF48484">
    <property type="entry name" value="Lipoxigenase"/>
    <property type="match status" value="1"/>
</dbReference>
<dbReference type="GO" id="GO:0034440">
    <property type="term" value="P:lipid oxidation"/>
    <property type="evidence" value="ECO:0007669"/>
    <property type="project" value="InterPro"/>
</dbReference>
<sequence>MFLMSSGTLRPSAIELVRPPGNGKPQWKRVFTPCWDATGDWLWKLAKGYTLVHDSGYHQLVNGCKRLIFAPHGLKLTIEDYPTLKNLSFNIGRIFTWNLHSGDGRPVWDVSCKVILLEIDRCMVTGSYPVVVKILIKSFGVLEKRPLWFVFFVCVPDCSNLCPPCLKL</sequence>
<keyword evidence="2" id="KW-0223">Dioxygenase</keyword>
<evidence type="ECO:0000313" key="6">
    <source>
        <dbReference type="Proteomes" id="UP001157418"/>
    </source>
</evidence>
<keyword evidence="6" id="KW-1185">Reference proteome</keyword>
<evidence type="ECO:0000256" key="2">
    <source>
        <dbReference type="ARBA" id="ARBA00022964"/>
    </source>
</evidence>
<feature type="domain" description="Lipoxygenase" evidence="4">
    <location>
        <begin position="1"/>
        <end position="62"/>
    </location>
</feature>
<dbReference type="Pfam" id="PF00305">
    <property type="entry name" value="Lipoxygenase"/>
    <property type="match status" value="1"/>
</dbReference>
<comment type="caution">
    <text evidence="5">The sequence shown here is derived from an EMBL/GenBank/DDBJ whole genome shotgun (WGS) entry which is preliminary data.</text>
</comment>
<dbReference type="EMBL" id="CAKMRJ010005412">
    <property type="protein sequence ID" value="CAH1441571.1"/>
    <property type="molecule type" value="Genomic_DNA"/>
</dbReference>
<gene>
    <name evidence="5" type="ORF">LVIROSA_LOCUS27619</name>
</gene>
<evidence type="ECO:0000256" key="1">
    <source>
        <dbReference type="ARBA" id="ARBA00022723"/>
    </source>
</evidence>
<dbReference type="Proteomes" id="UP001157418">
    <property type="component" value="Unassembled WGS sequence"/>
</dbReference>
<evidence type="ECO:0000259" key="4">
    <source>
        <dbReference type="PROSITE" id="PS51393"/>
    </source>
</evidence>
<dbReference type="GO" id="GO:0016702">
    <property type="term" value="F:oxidoreductase activity, acting on single donors with incorporation of molecular oxygen, incorporation of two atoms of oxygen"/>
    <property type="evidence" value="ECO:0007669"/>
    <property type="project" value="InterPro"/>
</dbReference>
<evidence type="ECO:0000256" key="3">
    <source>
        <dbReference type="ARBA" id="ARBA00023002"/>
    </source>
</evidence>
<dbReference type="InterPro" id="IPR013819">
    <property type="entry name" value="LipOase_C"/>
</dbReference>
<dbReference type="Gene3D" id="3.10.450.60">
    <property type="match status" value="1"/>
</dbReference>
<dbReference type="InterPro" id="IPR000907">
    <property type="entry name" value="LipOase"/>
</dbReference>
<dbReference type="PROSITE" id="PS51393">
    <property type="entry name" value="LIPOXYGENASE_3"/>
    <property type="match status" value="1"/>
</dbReference>